<keyword evidence="1" id="KW-0762">Sugar transport</keyword>
<reference evidence="5 7" key="1">
    <citation type="journal article" date="2015" name="Genome Announc.">
        <title>Complete genome sequences for 59 burkholderia isolates, both pathogenic and near neighbor.</title>
        <authorList>
            <person name="Johnson S.L."/>
            <person name="Bishop-Lilly K.A."/>
            <person name="Ladner J.T."/>
            <person name="Daligault H.E."/>
            <person name="Davenport K.W."/>
            <person name="Jaissle J."/>
            <person name="Frey K.G."/>
            <person name="Koroleva G.I."/>
            <person name="Bruce D.C."/>
            <person name="Coyne S.R."/>
            <person name="Broomall S.M."/>
            <person name="Li P.E."/>
            <person name="Teshima H."/>
            <person name="Gibbons H.S."/>
            <person name="Palacios G.F."/>
            <person name="Rosenzweig C.N."/>
            <person name="Redden C.L."/>
            <person name="Xu Y."/>
            <person name="Minogue T.D."/>
            <person name="Chain P.S."/>
        </authorList>
    </citation>
    <scope>NUCLEOTIDE SEQUENCE [LARGE SCALE GENOMIC DNA]</scope>
    <source>
        <strain evidence="5 7">ATCC BAA-463</strain>
    </source>
</reference>
<keyword evidence="2" id="KW-0677">Repeat</keyword>
<evidence type="ECO:0000313" key="6">
    <source>
        <dbReference type="EMBL" id="MDT8842308.1"/>
    </source>
</evidence>
<evidence type="ECO:0000313" key="5">
    <source>
        <dbReference type="EMBL" id="AJZ58784.1"/>
    </source>
</evidence>
<accession>A0AAP5UXF6</accession>
<evidence type="ECO:0000256" key="4">
    <source>
        <dbReference type="ARBA" id="ARBA00022840"/>
    </source>
</evidence>
<dbReference type="GeneID" id="66517836"/>
<dbReference type="AlphaFoldDB" id="A0AAP5UXF6"/>
<gene>
    <name evidence="5" type="primary">xylG</name>
    <name evidence="5" type="ORF">OI25_3947</name>
    <name evidence="6" type="ORF">ParKJ_33280</name>
</gene>
<keyword evidence="3" id="KW-0547">Nucleotide-binding</keyword>
<proteinExistence type="predicted"/>
<reference evidence="6" key="2">
    <citation type="submission" date="2022-08" db="EMBL/GenBank/DDBJ databases">
        <authorList>
            <person name="Kim S.-J."/>
        </authorList>
    </citation>
    <scope>NUCLEOTIDE SEQUENCE</scope>
    <source>
        <strain evidence="6">KJ</strain>
    </source>
</reference>
<evidence type="ECO:0000256" key="3">
    <source>
        <dbReference type="ARBA" id="ARBA00022741"/>
    </source>
</evidence>
<keyword evidence="1" id="KW-0813">Transport</keyword>
<name>A0AAP5UXF6_9BURK</name>
<evidence type="ECO:0000313" key="7">
    <source>
        <dbReference type="Proteomes" id="UP000032614"/>
    </source>
</evidence>
<dbReference type="SUPFAM" id="SSF52540">
    <property type="entry name" value="P-loop containing nucleoside triphosphate hydrolases"/>
    <property type="match status" value="1"/>
</dbReference>
<dbReference type="KEGG" id="bfn:OI25_3947"/>
<evidence type="ECO:0000313" key="8">
    <source>
        <dbReference type="Proteomes" id="UP001246473"/>
    </source>
</evidence>
<evidence type="ECO:0000256" key="2">
    <source>
        <dbReference type="ARBA" id="ARBA00022737"/>
    </source>
</evidence>
<dbReference type="GO" id="GO:0005524">
    <property type="term" value="F:ATP binding"/>
    <property type="evidence" value="ECO:0007669"/>
    <property type="project" value="UniProtKB-KW"/>
</dbReference>
<dbReference type="Proteomes" id="UP001246473">
    <property type="component" value="Unassembled WGS sequence"/>
</dbReference>
<sequence>MELIAALKAQGVSVILISHNLHDIFAIADRIVVLRRGEVAGERLVAGTSGDEIVHLMVGDTYSNTGGSGH</sequence>
<dbReference type="EMBL" id="JANSLM010000016">
    <property type="protein sequence ID" value="MDT8842308.1"/>
    <property type="molecule type" value="Genomic_DNA"/>
</dbReference>
<evidence type="ECO:0000256" key="1">
    <source>
        <dbReference type="ARBA" id="ARBA00022597"/>
    </source>
</evidence>
<dbReference type="PANTHER" id="PTHR43790">
    <property type="entry name" value="CARBOHYDRATE TRANSPORT ATP-BINDING PROTEIN MG119-RELATED"/>
    <property type="match status" value="1"/>
</dbReference>
<dbReference type="PANTHER" id="PTHR43790:SF8">
    <property type="entry name" value="SUGAR ABC TRANSPORTER ATP-BINDING PROTEIN"/>
    <property type="match status" value="1"/>
</dbReference>
<dbReference type="Gene3D" id="3.40.50.300">
    <property type="entry name" value="P-loop containing nucleotide triphosphate hydrolases"/>
    <property type="match status" value="1"/>
</dbReference>
<protein>
    <submittedName>
        <fullName evidence="5">D-xylose ABC transporter, ATP-binding protein</fullName>
    </submittedName>
</protein>
<dbReference type="InterPro" id="IPR050107">
    <property type="entry name" value="ABC_carbohydrate_import_ATPase"/>
</dbReference>
<organism evidence="6 8">
    <name type="scientific">Paraburkholderia fungorum</name>
    <dbReference type="NCBI Taxonomy" id="134537"/>
    <lineage>
        <taxon>Bacteria</taxon>
        <taxon>Pseudomonadati</taxon>
        <taxon>Pseudomonadota</taxon>
        <taxon>Betaproteobacteria</taxon>
        <taxon>Burkholderiales</taxon>
        <taxon>Burkholderiaceae</taxon>
        <taxon>Paraburkholderia</taxon>
    </lineage>
</organism>
<dbReference type="Proteomes" id="UP000032614">
    <property type="component" value="Chromosome 1"/>
</dbReference>
<dbReference type="RefSeq" id="WP_028198035.1">
    <property type="nucleotide sequence ID" value="NZ_CADFGE010000006.1"/>
</dbReference>
<keyword evidence="4 5" id="KW-0067">ATP-binding</keyword>
<dbReference type="EMBL" id="CP010026">
    <property type="protein sequence ID" value="AJZ58784.1"/>
    <property type="molecule type" value="Genomic_DNA"/>
</dbReference>
<dbReference type="InterPro" id="IPR027417">
    <property type="entry name" value="P-loop_NTPase"/>
</dbReference>